<name>V9Z547_9ACTN</name>
<proteinExistence type="predicted"/>
<accession>V9Z547</accession>
<dbReference type="EMBL" id="KF602048">
    <property type="protein sequence ID" value="AHE39119.1"/>
    <property type="molecule type" value="Genomic_DNA"/>
</dbReference>
<organism evidence="2">
    <name type="scientific">Streptomyces sp. FR1</name>
    <dbReference type="NCBI Taxonomy" id="349971"/>
    <lineage>
        <taxon>Bacteria</taxon>
        <taxon>Bacillati</taxon>
        <taxon>Actinomycetota</taxon>
        <taxon>Actinomycetes</taxon>
        <taxon>Kitasatosporales</taxon>
        <taxon>Streptomycetaceae</taxon>
        <taxon>Streptomyces</taxon>
    </lineage>
</organism>
<evidence type="ECO:0000256" key="1">
    <source>
        <dbReference type="SAM" id="MobiDB-lite"/>
    </source>
</evidence>
<geneLocation type="plasmid" evidence="2">
    <name>pFRL3</name>
</geneLocation>
<reference evidence="2" key="1">
    <citation type="submission" date="2013-09" db="EMBL/GenBank/DDBJ databases">
        <title>Complete nucleotide sequence of Streptomyces linear plasmid pFRL3.</title>
        <authorList>
            <person name="Chen Z."/>
            <person name="Fang P."/>
            <person name="Qin Z."/>
        </authorList>
    </citation>
    <scope>NUCLEOTIDE SEQUENCE</scope>
    <source>
        <plasmid evidence="2">pFRL3</plasmid>
    </source>
</reference>
<feature type="compositionally biased region" description="Basic residues" evidence="1">
    <location>
        <begin position="208"/>
        <end position="217"/>
    </location>
</feature>
<keyword evidence="2" id="KW-0614">Plasmid</keyword>
<dbReference type="AlphaFoldDB" id="V9Z547"/>
<sequence>MIDLSTSTRHAVRAARGCRGVTAAPGSSPAVRPPRAGHSLGACAGRSGVSADMLTGSRLRADLVVGVAGGHLLTGTCAPAHVPELNFPTDEGHDDALAHRPAAPPGKRVLEGRPHHLNGRCHMTTDDTSTTDDTTTTIQPAAPWPNYEADHARKELAAMQMLCNGASLRTVRLRTQLSWAQVKALAEVVAEDAKTPPPRNVLRDPRPHRAARIRVVPRRPAPEPAQEPADEVPSTDTTEQLSLLPEQEAPREKSHAPVAEPEQLSLMCL</sequence>
<gene>
    <name evidence="2" type="ORF">pFRL3_342</name>
</gene>
<feature type="region of interest" description="Disordered" evidence="1">
    <location>
        <begin position="192"/>
        <end position="269"/>
    </location>
</feature>
<protein>
    <submittedName>
        <fullName evidence="2">Uncharacterized protein</fullName>
    </submittedName>
</protein>
<feature type="compositionally biased region" description="Low complexity" evidence="1">
    <location>
        <begin position="126"/>
        <end position="135"/>
    </location>
</feature>
<evidence type="ECO:0000313" key="2">
    <source>
        <dbReference type="EMBL" id="AHE39119.1"/>
    </source>
</evidence>
<feature type="region of interest" description="Disordered" evidence="1">
    <location>
        <begin position="113"/>
        <end position="135"/>
    </location>
</feature>